<keyword evidence="4" id="KW-1185">Reference proteome</keyword>
<dbReference type="EMBL" id="JAGSMN010000427">
    <property type="protein sequence ID" value="MBR7675093.1"/>
    <property type="molecule type" value="Genomic_DNA"/>
</dbReference>
<evidence type="ECO:0000313" key="4">
    <source>
        <dbReference type="Proteomes" id="UP000675554"/>
    </source>
</evidence>
<name>A0A8T4IWY4_9ACTN</name>
<comment type="caution">
    <text evidence="3">The sequence shown here is derived from an EMBL/GenBank/DDBJ whole genome shotgun (WGS) entry which is preliminary data.</text>
</comment>
<gene>
    <name evidence="3" type="ORF">KDA82_19110</name>
</gene>
<protein>
    <submittedName>
        <fullName evidence="3">DNA methyltransferase</fullName>
    </submittedName>
</protein>
<evidence type="ECO:0000256" key="1">
    <source>
        <dbReference type="SAM" id="MobiDB-lite"/>
    </source>
</evidence>
<keyword evidence="3" id="KW-0808">Transferase</keyword>
<feature type="domain" description="Type ISP restriction-modification enzyme LLaBIII C-terminal specificity" evidence="2">
    <location>
        <begin position="1"/>
        <end position="339"/>
    </location>
</feature>
<feature type="region of interest" description="Disordered" evidence="1">
    <location>
        <begin position="227"/>
        <end position="246"/>
    </location>
</feature>
<dbReference type="Proteomes" id="UP000675554">
    <property type="component" value="Unassembled WGS sequence"/>
</dbReference>
<sequence>MPWSVAPLRLGRTWVLAPDAASLRGRWAALLRAGDEAGRAALFRPSRARTLRSAVAPLPGRPAHGARLAAESGPCPEPVRVLHGPYDQQWLLPDHRLIDVARPELWRVTDAHQIHLVETAYDPRAPGVSLAFTALLPDGHSPAGRPGRVRPLHRRPGGLEPNLAPGLLDHLARRLARPVSAEDVLAWTAATATAGPDGRRVPFTADADLWERGVALGRRSLWLHTRGERCGGDGGPGAGRPRLPGGQRPYVRAPLPARPAIDALAYDEEERALCVGEGRVSPVERAAWEYTAGAARVLETWFARRAAPVSPEEAPEPGSLAAVRPREWPQEWTSELLELITVLTLLAGLEPELREMAEALPGKQGIGAADLREAGVLPPPDGARRPASVLDLREEGPEGQLALL</sequence>
<proteinExistence type="predicted"/>
<dbReference type="Pfam" id="PF18135">
    <property type="entry name" value="Type_ISP_C"/>
    <property type="match status" value="1"/>
</dbReference>
<evidence type="ECO:0000313" key="3">
    <source>
        <dbReference type="EMBL" id="MBR7675093.1"/>
    </source>
</evidence>
<accession>A0A8T4IWY4</accession>
<organism evidence="3 4">
    <name type="scientific">Streptomyces daliensis</name>
    <dbReference type="NCBI Taxonomy" id="299421"/>
    <lineage>
        <taxon>Bacteria</taxon>
        <taxon>Bacillati</taxon>
        <taxon>Actinomycetota</taxon>
        <taxon>Actinomycetes</taxon>
        <taxon>Kitasatosporales</taxon>
        <taxon>Streptomycetaceae</taxon>
        <taxon>Streptomyces</taxon>
    </lineage>
</organism>
<reference evidence="3" key="1">
    <citation type="submission" date="2021-04" db="EMBL/GenBank/DDBJ databases">
        <title>Sequencing of actinobacteria type strains.</title>
        <authorList>
            <person name="Nguyen G.-S."/>
            <person name="Wentzel A."/>
        </authorList>
    </citation>
    <scope>NUCLEOTIDE SEQUENCE</scope>
    <source>
        <strain evidence="3">DSM 42095</strain>
    </source>
</reference>
<dbReference type="GO" id="GO:0008168">
    <property type="term" value="F:methyltransferase activity"/>
    <property type="evidence" value="ECO:0007669"/>
    <property type="project" value="UniProtKB-KW"/>
</dbReference>
<evidence type="ECO:0000259" key="2">
    <source>
        <dbReference type="Pfam" id="PF18135"/>
    </source>
</evidence>
<feature type="region of interest" description="Disordered" evidence="1">
    <location>
        <begin position="373"/>
        <end position="404"/>
    </location>
</feature>
<keyword evidence="3" id="KW-0489">Methyltransferase</keyword>
<dbReference type="GO" id="GO:0032259">
    <property type="term" value="P:methylation"/>
    <property type="evidence" value="ECO:0007669"/>
    <property type="project" value="UniProtKB-KW"/>
</dbReference>
<dbReference type="AlphaFoldDB" id="A0A8T4IWY4"/>
<dbReference type="InterPro" id="IPR041635">
    <property type="entry name" value="Type_ISP_LLaBIII_C"/>
</dbReference>